<dbReference type="PROSITE" id="PS00039">
    <property type="entry name" value="DEAD_ATP_HELICASE"/>
    <property type="match status" value="1"/>
</dbReference>
<evidence type="ECO:0000256" key="2">
    <source>
        <dbReference type="ARBA" id="ARBA00022517"/>
    </source>
</evidence>
<keyword evidence="20" id="KW-1185">Reference proteome</keyword>
<comment type="similarity">
    <text evidence="11">Belongs to the DEAD box helicase family. DDX18/HAS1 subfamily.</text>
</comment>
<dbReference type="GO" id="GO:0003723">
    <property type="term" value="F:RNA binding"/>
    <property type="evidence" value="ECO:0007669"/>
    <property type="project" value="UniProtKB-UniRule"/>
</dbReference>
<name>A0A9W8APC3_9FUNG</name>
<evidence type="ECO:0000256" key="7">
    <source>
        <dbReference type="ARBA" id="ARBA00022840"/>
    </source>
</evidence>
<evidence type="ECO:0000256" key="14">
    <source>
        <dbReference type="RuleBase" id="RU000492"/>
    </source>
</evidence>
<dbReference type="InterPro" id="IPR014014">
    <property type="entry name" value="RNA_helicase_DEAD_Q_motif"/>
</dbReference>
<protein>
    <recommendedName>
        <fullName evidence="15">ATP-dependent RNA helicase</fullName>
        <ecNumber evidence="15">3.6.4.13</ecNumber>
    </recommendedName>
</protein>
<evidence type="ECO:0000259" key="17">
    <source>
        <dbReference type="PROSITE" id="PS51194"/>
    </source>
</evidence>
<evidence type="ECO:0000256" key="6">
    <source>
        <dbReference type="ARBA" id="ARBA00022806"/>
    </source>
</evidence>
<dbReference type="FunFam" id="3.40.50.300:FF:000460">
    <property type="entry name" value="RNA helicase"/>
    <property type="match status" value="1"/>
</dbReference>
<dbReference type="SMART" id="SM01178">
    <property type="entry name" value="DUF4217"/>
    <property type="match status" value="1"/>
</dbReference>
<comment type="catalytic activity">
    <reaction evidence="12 15">
        <text>ATP + H2O = ADP + phosphate + H(+)</text>
        <dbReference type="Rhea" id="RHEA:13065"/>
        <dbReference type="ChEBI" id="CHEBI:15377"/>
        <dbReference type="ChEBI" id="CHEBI:15378"/>
        <dbReference type="ChEBI" id="CHEBI:30616"/>
        <dbReference type="ChEBI" id="CHEBI:43474"/>
        <dbReference type="ChEBI" id="CHEBI:456216"/>
        <dbReference type="EC" id="3.6.4.13"/>
    </reaction>
</comment>
<comment type="subcellular location">
    <subcellularLocation>
        <location evidence="1">Nucleus</location>
        <location evidence="1">Nucleolus</location>
    </subcellularLocation>
</comment>
<evidence type="ECO:0000259" key="16">
    <source>
        <dbReference type="PROSITE" id="PS51192"/>
    </source>
</evidence>
<keyword evidence="2" id="KW-0690">Ribosome biogenesis</keyword>
<feature type="short sequence motif" description="Q motif" evidence="13">
    <location>
        <begin position="14"/>
        <end position="42"/>
    </location>
</feature>
<dbReference type="InterPro" id="IPR000629">
    <property type="entry name" value="RNA-helicase_DEAD-box_CS"/>
</dbReference>
<dbReference type="EC" id="3.6.4.13" evidence="15"/>
<dbReference type="InterPro" id="IPR025313">
    <property type="entry name" value="SPB4-like_CTE"/>
</dbReference>
<dbReference type="PANTHER" id="PTHR24031">
    <property type="entry name" value="RNA HELICASE"/>
    <property type="match status" value="1"/>
</dbReference>
<dbReference type="Pfam" id="PF00270">
    <property type="entry name" value="DEAD"/>
    <property type="match status" value="1"/>
</dbReference>
<organism evidence="19 20">
    <name type="scientific">Dispira parvispora</name>
    <dbReference type="NCBI Taxonomy" id="1520584"/>
    <lineage>
        <taxon>Eukaryota</taxon>
        <taxon>Fungi</taxon>
        <taxon>Fungi incertae sedis</taxon>
        <taxon>Zoopagomycota</taxon>
        <taxon>Kickxellomycotina</taxon>
        <taxon>Dimargaritomycetes</taxon>
        <taxon>Dimargaritales</taxon>
        <taxon>Dimargaritaceae</taxon>
        <taxon>Dispira</taxon>
    </lineage>
</organism>
<dbReference type="GO" id="GO:0005730">
    <property type="term" value="C:nucleolus"/>
    <property type="evidence" value="ECO:0007669"/>
    <property type="project" value="UniProtKB-SubCell"/>
</dbReference>
<dbReference type="CDD" id="cd18787">
    <property type="entry name" value="SF2_C_DEAD"/>
    <property type="match status" value="1"/>
</dbReference>
<dbReference type="AlphaFoldDB" id="A0A9W8APC3"/>
<keyword evidence="7 14" id="KW-0067">ATP-binding</keyword>
<evidence type="ECO:0000313" key="19">
    <source>
        <dbReference type="EMBL" id="KAJ1951706.1"/>
    </source>
</evidence>
<dbReference type="PROSITE" id="PS51192">
    <property type="entry name" value="HELICASE_ATP_BIND_1"/>
    <property type="match status" value="1"/>
</dbReference>
<dbReference type="CDD" id="cd17942">
    <property type="entry name" value="DEADc_DDX18"/>
    <property type="match status" value="1"/>
</dbReference>
<keyword evidence="5 14" id="KW-0378">Hydrolase</keyword>
<comment type="function">
    <text evidence="15">RNA helicase.</text>
</comment>
<accession>A0A9W8APC3</accession>
<dbReference type="InterPro" id="IPR001650">
    <property type="entry name" value="Helicase_C-like"/>
</dbReference>
<evidence type="ECO:0000256" key="1">
    <source>
        <dbReference type="ARBA" id="ARBA00004604"/>
    </source>
</evidence>
<proteinExistence type="inferred from homology"/>
<keyword evidence="4 14" id="KW-0547">Nucleotide-binding</keyword>
<dbReference type="FunFam" id="3.40.50.300:FF:000379">
    <property type="entry name" value="RNA helicase"/>
    <property type="match status" value="1"/>
</dbReference>
<dbReference type="OrthoDB" id="10259640at2759"/>
<comment type="domain">
    <text evidence="15">The Q motif is unique to and characteristic of the DEAD box family of RNA helicases and controls ATP binding and hydrolysis.</text>
</comment>
<dbReference type="EMBL" id="JANBPY010003447">
    <property type="protein sequence ID" value="KAJ1951706.1"/>
    <property type="molecule type" value="Genomic_DNA"/>
</dbReference>
<evidence type="ECO:0000256" key="11">
    <source>
        <dbReference type="ARBA" id="ARBA00024357"/>
    </source>
</evidence>
<keyword evidence="6 14" id="KW-0347">Helicase</keyword>
<dbReference type="GO" id="GO:0006364">
    <property type="term" value="P:rRNA processing"/>
    <property type="evidence" value="ECO:0007669"/>
    <property type="project" value="UniProtKB-KW"/>
</dbReference>
<gene>
    <name evidence="19" type="primary">HAS1</name>
    <name evidence="19" type="ORF">IWQ62_006390</name>
</gene>
<keyword evidence="3" id="KW-0698">rRNA processing</keyword>
<dbReference type="InterPro" id="IPR011545">
    <property type="entry name" value="DEAD/DEAH_box_helicase_dom"/>
</dbReference>
<evidence type="ECO:0000256" key="10">
    <source>
        <dbReference type="ARBA" id="ARBA00024310"/>
    </source>
</evidence>
<comment type="caution">
    <text evidence="19">The sequence shown here is derived from an EMBL/GenBank/DDBJ whole genome shotgun (WGS) entry which is preliminary data.</text>
</comment>
<keyword evidence="9" id="KW-0539">Nucleus</keyword>
<evidence type="ECO:0000256" key="3">
    <source>
        <dbReference type="ARBA" id="ARBA00022552"/>
    </source>
</evidence>
<dbReference type="SMART" id="SM00490">
    <property type="entry name" value="HELICc"/>
    <property type="match status" value="1"/>
</dbReference>
<sequence length="504" mass="56664">DAYEMQSDSIPVDHDFTSLKVTEATMNGIKDLGFTQMTEIQARSIPPALTGRDILGAAKTGSGKTVAFLVPAIEMMSRLQFKPRNGTGVIIISPTRELALQIFGVLRELLKYHSQTFGLVIGGANRREEAQKLSKGVNILVSTPGRLLDHMHNTKLFMFKNLKALIIDEADRILDCGFEREMNQIIKLLPTEGRQTMLFSATQTTKVRDLARISLKKGPLYVNVDQGKQESTADNLDQGYVVCDLDKRFLLLFSFLKKYRNKKIIVFFSSCNGVKYYSELINYIDIPVLALHGQIKQAKRTSTFFEFSNAEKGILLCTNVAARGLDIPAVDWIIQFDPPDDPREYIHRVGRTARAGRSGKSVLFLCPSEIGFLRYLKQAKVPLNEYQFPAKKIANVQTQLEELMKKNHYLQQSAIKAYRSHLRAYQSYSLKNIFDVNKLDLLKLAKSFGLTFAPSAPLSVAPNKRGRDNNFGLKGKSAENSHFLKRRGNVLANDGGEANTQWSR</sequence>
<dbReference type="GO" id="GO:0003724">
    <property type="term" value="F:RNA helicase activity"/>
    <property type="evidence" value="ECO:0007669"/>
    <property type="project" value="UniProtKB-EC"/>
</dbReference>
<dbReference type="Proteomes" id="UP001150925">
    <property type="component" value="Unassembled WGS sequence"/>
</dbReference>
<evidence type="ECO:0000256" key="9">
    <source>
        <dbReference type="ARBA" id="ARBA00023242"/>
    </source>
</evidence>
<feature type="domain" description="Helicase C-terminal" evidence="17">
    <location>
        <begin position="235"/>
        <end position="404"/>
    </location>
</feature>
<evidence type="ECO:0000256" key="4">
    <source>
        <dbReference type="ARBA" id="ARBA00022741"/>
    </source>
</evidence>
<dbReference type="InterPro" id="IPR027417">
    <property type="entry name" value="P-loop_NTPase"/>
</dbReference>
<evidence type="ECO:0000256" key="12">
    <source>
        <dbReference type="ARBA" id="ARBA00047984"/>
    </source>
</evidence>
<comment type="function">
    <text evidence="10">ATP-dependent RNA helicase involved in 40S ribosomal subunit biogenesis. Required for the processing and cleavage of 35S pre-rRNA at sites A0, A1, and A2, leading to mature 18S rRNA.</text>
</comment>
<dbReference type="SUPFAM" id="SSF52540">
    <property type="entry name" value="P-loop containing nucleoside triphosphate hydrolases"/>
    <property type="match status" value="1"/>
</dbReference>
<dbReference type="SMART" id="SM00487">
    <property type="entry name" value="DEXDc"/>
    <property type="match status" value="1"/>
</dbReference>
<dbReference type="PROSITE" id="PS51195">
    <property type="entry name" value="Q_MOTIF"/>
    <property type="match status" value="1"/>
</dbReference>
<dbReference type="GO" id="GO:0016787">
    <property type="term" value="F:hydrolase activity"/>
    <property type="evidence" value="ECO:0007669"/>
    <property type="project" value="UniProtKB-KW"/>
</dbReference>
<evidence type="ECO:0000256" key="8">
    <source>
        <dbReference type="ARBA" id="ARBA00022884"/>
    </source>
</evidence>
<dbReference type="InterPro" id="IPR044773">
    <property type="entry name" value="DDX18/Has1_DEADc"/>
</dbReference>
<feature type="domain" description="Helicase ATP-binding" evidence="16">
    <location>
        <begin position="45"/>
        <end position="221"/>
    </location>
</feature>
<dbReference type="Gene3D" id="3.40.50.300">
    <property type="entry name" value="P-loop containing nucleotide triphosphate hydrolases"/>
    <property type="match status" value="2"/>
</dbReference>
<dbReference type="Pfam" id="PF00271">
    <property type="entry name" value="Helicase_C"/>
    <property type="match status" value="1"/>
</dbReference>
<reference evidence="19" key="1">
    <citation type="submission" date="2022-07" db="EMBL/GenBank/DDBJ databases">
        <title>Phylogenomic reconstructions and comparative analyses of Kickxellomycotina fungi.</title>
        <authorList>
            <person name="Reynolds N.K."/>
            <person name="Stajich J.E."/>
            <person name="Barry K."/>
            <person name="Grigoriev I.V."/>
            <person name="Crous P."/>
            <person name="Smith M.E."/>
        </authorList>
    </citation>
    <scope>NUCLEOTIDE SEQUENCE</scope>
    <source>
        <strain evidence="19">RSA 1196</strain>
    </source>
</reference>
<evidence type="ECO:0000256" key="13">
    <source>
        <dbReference type="PROSITE-ProRule" id="PRU00552"/>
    </source>
</evidence>
<dbReference type="PROSITE" id="PS51194">
    <property type="entry name" value="HELICASE_CTER"/>
    <property type="match status" value="1"/>
</dbReference>
<evidence type="ECO:0000256" key="15">
    <source>
        <dbReference type="RuleBase" id="RU365068"/>
    </source>
</evidence>
<evidence type="ECO:0000259" key="18">
    <source>
        <dbReference type="PROSITE" id="PS51195"/>
    </source>
</evidence>
<evidence type="ECO:0000256" key="5">
    <source>
        <dbReference type="ARBA" id="ARBA00022801"/>
    </source>
</evidence>
<dbReference type="GO" id="GO:0005524">
    <property type="term" value="F:ATP binding"/>
    <property type="evidence" value="ECO:0007669"/>
    <property type="project" value="UniProtKB-UniRule"/>
</dbReference>
<dbReference type="Pfam" id="PF13959">
    <property type="entry name" value="CTE_SPB4"/>
    <property type="match status" value="1"/>
</dbReference>
<evidence type="ECO:0000313" key="20">
    <source>
        <dbReference type="Proteomes" id="UP001150925"/>
    </source>
</evidence>
<dbReference type="InterPro" id="IPR014001">
    <property type="entry name" value="Helicase_ATP-bd"/>
</dbReference>
<feature type="domain" description="DEAD-box RNA helicase Q" evidence="18">
    <location>
        <begin position="14"/>
        <end position="42"/>
    </location>
</feature>
<feature type="non-terminal residue" evidence="19">
    <location>
        <position position="1"/>
    </location>
</feature>
<keyword evidence="8 15" id="KW-0694">RNA-binding</keyword>